<feature type="domain" description="SnoaL-like" evidence="1">
    <location>
        <begin position="16"/>
        <end position="72"/>
    </location>
</feature>
<dbReference type="InterPro" id="IPR032710">
    <property type="entry name" value="NTF2-like_dom_sf"/>
</dbReference>
<accession>A0ABT8SKY6</accession>
<comment type="caution">
    <text evidence="2">The sequence shown here is derived from an EMBL/GenBank/DDBJ whole genome shotgun (WGS) entry which is preliminary data.</text>
</comment>
<reference evidence="2" key="1">
    <citation type="submission" date="2023-07" db="EMBL/GenBank/DDBJ databases">
        <title>Brevundimonas soil sp. nov., isolated from the soil of chemical plant.</title>
        <authorList>
            <person name="Wu N."/>
        </authorList>
    </citation>
    <scope>NUCLEOTIDE SEQUENCE</scope>
    <source>
        <strain evidence="2">XZ-24</strain>
    </source>
</reference>
<organism evidence="2 3">
    <name type="scientific">Peiella sedimenti</name>
    <dbReference type="NCBI Taxonomy" id="3061083"/>
    <lineage>
        <taxon>Bacteria</taxon>
        <taxon>Pseudomonadati</taxon>
        <taxon>Pseudomonadota</taxon>
        <taxon>Alphaproteobacteria</taxon>
        <taxon>Caulobacterales</taxon>
        <taxon>Caulobacteraceae</taxon>
        <taxon>Peiella</taxon>
    </lineage>
</organism>
<keyword evidence="3" id="KW-1185">Reference proteome</keyword>
<dbReference type="InterPro" id="IPR037401">
    <property type="entry name" value="SnoaL-like"/>
</dbReference>
<sequence>MAGTDDHTIILRLQNAWIAAETADRVDDLCALMTPDIIFQPPVGTPVVGRARVRDYLAADSPPIHRIILSEVAVELSGALAVKRAAFRTEFASGAVVAGRHLWVLRAPWRVAFVTWSFDSQP</sequence>
<name>A0ABT8SKY6_9CAUL</name>
<proteinExistence type="predicted"/>
<dbReference type="RefSeq" id="WP_302109163.1">
    <property type="nucleotide sequence ID" value="NZ_JAUKTR010000001.1"/>
</dbReference>
<gene>
    <name evidence="2" type="ORF">Q0812_04945</name>
</gene>
<dbReference type="SUPFAM" id="SSF54427">
    <property type="entry name" value="NTF2-like"/>
    <property type="match status" value="1"/>
</dbReference>
<dbReference type="EMBL" id="JAUKTR010000001">
    <property type="protein sequence ID" value="MDO1558770.1"/>
    <property type="molecule type" value="Genomic_DNA"/>
</dbReference>
<protein>
    <submittedName>
        <fullName evidence="2">Nuclear transport factor 2 family protein</fullName>
    </submittedName>
</protein>
<dbReference type="Pfam" id="PF12680">
    <property type="entry name" value="SnoaL_2"/>
    <property type="match status" value="1"/>
</dbReference>
<dbReference type="Proteomes" id="UP001169063">
    <property type="component" value="Unassembled WGS sequence"/>
</dbReference>
<evidence type="ECO:0000313" key="2">
    <source>
        <dbReference type="EMBL" id="MDO1558770.1"/>
    </source>
</evidence>
<evidence type="ECO:0000313" key="3">
    <source>
        <dbReference type="Proteomes" id="UP001169063"/>
    </source>
</evidence>
<dbReference type="Gene3D" id="3.10.450.50">
    <property type="match status" value="1"/>
</dbReference>
<evidence type="ECO:0000259" key="1">
    <source>
        <dbReference type="Pfam" id="PF12680"/>
    </source>
</evidence>